<dbReference type="EMBL" id="KY911093">
    <property type="protein sequence ID" value="AUN28161.1"/>
    <property type="molecule type" value="Genomic_DNA"/>
</dbReference>
<dbReference type="GO" id="GO:0004519">
    <property type="term" value="F:endonuclease activity"/>
    <property type="evidence" value="ECO:0007669"/>
    <property type="project" value="InterPro"/>
</dbReference>
<dbReference type="AlphaFoldDB" id="A0A2I6QCR2"/>
<dbReference type="InterPro" id="IPR027434">
    <property type="entry name" value="Homing_endonucl"/>
</dbReference>
<feature type="domain" description="Homing endonuclease LAGLIDADG" evidence="2">
    <location>
        <begin position="50"/>
        <end position="222"/>
    </location>
</feature>
<sequence>MLAFLVHITYSSIIFIIIFLDTKNPNTKHYFAKRIRSEYRIGPHNKDILSIFYGSLLGDSHAEKRKEGNGTRLSFSQESNRKSYLIWLHSIISEKGYCNPTVPVVQSRIGAGGKVRYIIRFHTFTYSSLNWLYDEWYKDGIKKVPSNIEEYLTPLAIAIWTMDDGTRHGKTLKWATNAFSYEDCFLLTEVLYKKYNIKCNVHSAGKENQYVIYVMKESMPILFDLVKDYMVSSMLYKIQGLNNNALFK</sequence>
<accession>A0A2I6QCR2</accession>
<gene>
    <name evidence="3" type="primary">orf248</name>
</gene>
<evidence type="ECO:0000313" key="3">
    <source>
        <dbReference type="EMBL" id="AUN28161.1"/>
    </source>
</evidence>
<evidence type="ECO:0000259" key="2">
    <source>
        <dbReference type="Pfam" id="PF03161"/>
    </source>
</evidence>
<organism evidence="3">
    <name type="scientific">Malassezia restricta</name>
    <name type="common">Seborrheic dermatitis infection agent</name>
    <dbReference type="NCBI Taxonomy" id="76775"/>
    <lineage>
        <taxon>Eukaryota</taxon>
        <taxon>Fungi</taxon>
        <taxon>Dikarya</taxon>
        <taxon>Basidiomycota</taxon>
        <taxon>Ustilaginomycotina</taxon>
        <taxon>Malasseziomycetes</taxon>
        <taxon>Malasseziales</taxon>
        <taxon>Malasseziaceae</taxon>
        <taxon>Malassezia</taxon>
    </lineage>
</organism>
<dbReference type="EMBL" id="KY911094">
    <property type="protein sequence ID" value="AUN28182.1"/>
    <property type="molecule type" value="Genomic_DNA"/>
</dbReference>
<reference evidence="3" key="1">
    <citation type="submission" date="2017-04" db="EMBL/GenBank/DDBJ databases">
        <authorList>
            <person name="Afonso C.L."/>
            <person name="Miller P.J."/>
            <person name="Scott M.A."/>
            <person name="Spackman E."/>
            <person name="Goraichik I."/>
            <person name="Dimitrov K.M."/>
            <person name="Suarez D.L."/>
            <person name="Swayne D.E."/>
        </authorList>
    </citation>
    <scope>NUCLEOTIDE SEQUENCE</scope>
</reference>
<dbReference type="SUPFAM" id="SSF55608">
    <property type="entry name" value="Homing endonucleases"/>
    <property type="match status" value="1"/>
</dbReference>
<dbReference type="Pfam" id="PF03161">
    <property type="entry name" value="LAGLIDADG_2"/>
    <property type="match status" value="1"/>
</dbReference>
<name>A0A2I6QCR2_MALRS</name>
<evidence type="ECO:0000256" key="1">
    <source>
        <dbReference type="ARBA" id="ARBA00002670"/>
    </source>
</evidence>
<dbReference type="InterPro" id="IPR004860">
    <property type="entry name" value="LAGLIDADG_dom"/>
</dbReference>
<keyword evidence="3" id="KW-0496">Mitochondrion</keyword>
<geneLocation type="mitochondrion" evidence="3"/>
<protein>
    <recommendedName>
        <fullName evidence="2">Homing endonuclease LAGLIDADG domain-containing protein</fullName>
    </recommendedName>
</protein>
<dbReference type="Gene3D" id="3.10.28.10">
    <property type="entry name" value="Homing endonucleases"/>
    <property type="match status" value="2"/>
</dbReference>
<comment type="function">
    <text evidence="1">Mitochondrial DNA endonuclease involved in intron homing.</text>
</comment>
<proteinExistence type="predicted"/>